<sequence length="176" mass="19180">MSRSLAIVAIFLACAGAVSAHALAPASAQLEMKRPLEDVNILWNKCLDIPELGESCIGIFVIPDNLTLGVQVNISGHVFQETLVQGNQVCLDDNTLLELVTDIPALAEFKSIIKLVEKLHHFIPAEVLSICVTIEDIKYDGSYIDGCPVLDATLICWEGKCLYKGSHDFGCFHVKV</sequence>
<accession>A0A7S3DLD1</accession>
<proteinExistence type="predicted"/>
<feature type="chain" id="PRO_5030657652" evidence="1">
    <location>
        <begin position="21"/>
        <end position="176"/>
    </location>
</feature>
<organism evidence="2">
    <name type="scientific">Palpitomonas bilix</name>
    <dbReference type="NCBI Taxonomy" id="652834"/>
    <lineage>
        <taxon>Eukaryota</taxon>
        <taxon>Eukaryota incertae sedis</taxon>
    </lineage>
</organism>
<evidence type="ECO:0000256" key="1">
    <source>
        <dbReference type="SAM" id="SignalP"/>
    </source>
</evidence>
<dbReference type="AlphaFoldDB" id="A0A7S3DLD1"/>
<evidence type="ECO:0000313" key="2">
    <source>
        <dbReference type="EMBL" id="CAE0260891.1"/>
    </source>
</evidence>
<name>A0A7S3DLD1_9EUKA</name>
<keyword evidence="1" id="KW-0732">Signal</keyword>
<reference evidence="2" key="1">
    <citation type="submission" date="2021-01" db="EMBL/GenBank/DDBJ databases">
        <authorList>
            <person name="Corre E."/>
            <person name="Pelletier E."/>
            <person name="Niang G."/>
            <person name="Scheremetjew M."/>
            <person name="Finn R."/>
            <person name="Kale V."/>
            <person name="Holt S."/>
            <person name="Cochrane G."/>
            <person name="Meng A."/>
            <person name="Brown T."/>
            <person name="Cohen L."/>
        </authorList>
    </citation>
    <scope>NUCLEOTIDE SEQUENCE</scope>
    <source>
        <strain evidence="2">NIES-2562</strain>
    </source>
</reference>
<feature type="signal peptide" evidence="1">
    <location>
        <begin position="1"/>
        <end position="20"/>
    </location>
</feature>
<protein>
    <submittedName>
        <fullName evidence="2">Uncharacterized protein</fullName>
    </submittedName>
</protein>
<gene>
    <name evidence="2" type="ORF">PBIL07802_LOCUS23180</name>
</gene>
<dbReference type="EMBL" id="HBIB01035760">
    <property type="protein sequence ID" value="CAE0260891.1"/>
    <property type="molecule type" value="Transcribed_RNA"/>
</dbReference>